<protein>
    <submittedName>
        <fullName evidence="1">Uncharacterized protein</fullName>
    </submittedName>
</protein>
<sequence length="78" mass="9165">MHVLILRTRTRRPFTTRPAKNFFSPLCRWHPVDDFCSSQTHFLSSLGCRDTVNLEPCHEFLVTLRKRKHHDEGTSKGN</sequence>
<organism evidence="1">
    <name type="scientific">Anguilla anguilla</name>
    <name type="common">European freshwater eel</name>
    <name type="synonym">Muraena anguilla</name>
    <dbReference type="NCBI Taxonomy" id="7936"/>
    <lineage>
        <taxon>Eukaryota</taxon>
        <taxon>Metazoa</taxon>
        <taxon>Chordata</taxon>
        <taxon>Craniata</taxon>
        <taxon>Vertebrata</taxon>
        <taxon>Euteleostomi</taxon>
        <taxon>Actinopterygii</taxon>
        <taxon>Neopterygii</taxon>
        <taxon>Teleostei</taxon>
        <taxon>Anguilliformes</taxon>
        <taxon>Anguillidae</taxon>
        <taxon>Anguilla</taxon>
    </lineage>
</organism>
<dbReference type="AlphaFoldDB" id="A0A0E9UZQ8"/>
<name>A0A0E9UZQ8_ANGAN</name>
<proteinExistence type="predicted"/>
<evidence type="ECO:0000313" key="1">
    <source>
        <dbReference type="EMBL" id="JAH71354.1"/>
    </source>
</evidence>
<accession>A0A0E9UZQ8</accession>
<dbReference type="EMBL" id="GBXM01037223">
    <property type="protein sequence ID" value="JAH71354.1"/>
    <property type="molecule type" value="Transcribed_RNA"/>
</dbReference>
<reference evidence="1" key="2">
    <citation type="journal article" date="2015" name="Fish Shellfish Immunol.">
        <title>Early steps in the European eel (Anguilla anguilla)-Vibrio vulnificus interaction in the gills: Role of the RtxA13 toxin.</title>
        <authorList>
            <person name="Callol A."/>
            <person name="Pajuelo D."/>
            <person name="Ebbesson L."/>
            <person name="Teles M."/>
            <person name="MacKenzie S."/>
            <person name="Amaro C."/>
        </authorList>
    </citation>
    <scope>NUCLEOTIDE SEQUENCE</scope>
</reference>
<reference evidence="1" key="1">
    <citation type="submission" date="2014-11" db="EMBL/GenBank/DDBJ databases">
        <authorList>
            <person name="Amaro Gonzalez C."/>
        </authorList>
    </citation>
    <scope>NUCLEOTIDE SEQUENCE</scope>
</reference>